<sequence>MSTTSDPSIKEPKESVENADNVPSIPSTVESEEGSEKVGGGTSASTATDDKGVTSESEQKELNEGEDEDEDDEDEDEDEDDEDEPSAGGDDAVVYPRRFIPKGRPNKQTAGKPPGSS</sequence>
<feature type="region of interest" description="Disordered" evidence="1">
    <location>
        <begin position="1"/>
        <end position="117"/>
    </location>
</feature>
<organism evidence="2 3">
    <name type="scientific">Schizopora paradoxa</name>
    <dbReference type="NCBI Taxonomy" id="27342"/>
    <lineage>
        <taxon>Eukaryota</taxon>
        <taxon>Fungi</taxon>
        <taxon>Dikarya</taxon>
        <taxon>Basidiomycota</taxon>
        <taxon>Agaricomycotina</taxon>
        <taxon>Agaricomycetes</taxon>
        <taxon>Hymenochaetales</taxon>
        <taxon>Schizoporaceae</taxon>
        <taxon>Schizopora</taxon>
    </lineage>
</organism>
<protein>
    <submittedName>
        <fullName evidence="2">Uncharacterized protein</fullName>
    </submittedName>
</protein>
<feature type="compositionally biased region" description="Basic and acidic residues" evidence="1">
    <location>
        <begin position="48"/>
        <end position="63"/>
    </location>
</feature>
<accession>A0A0H2RN83</accession>
<dbReference type="InParanoid" id="A0A0H2RN83"/>
<evidence type="ECO:0000256" key="1">
    <source>
        <dbReference type="SAM" id="MobiDB-lite"/>
    </source>
</evidence>
<keyword evidence="3" id="KW-1185">Reference proteome</keyword>
<dbReference type="AlphaFoldDB" id="A0A0H2RN83"/>
<gene>
    <name evidence="2" type="ORF">SCHPADRAFT_904299</name>
</gene>
<evidence type="ECO:0000313" key="3">
    <source>
        <dbReference type="Proteomes" id="UP000053477"/>
    </source>
</evidence>
<proteinExistence type="predicted"/>
<reference evidence="2 3" key="1">
    <citation type="submission" date="2015-04" db="EMBL/GenBank/DDBJ databases">
        <title>Complete genome sequence of Schizopora paradoxa KUC8140, a cosmopolitan wood degrader in East Asia.</title>
        <authorList>
            <consortium name="DOE Joint Genome Institute"/>
            <person name="Min B."/>
            <person name="Park H."/>
            <person name="Jang Y."/>
            <person name="Kim J.-J."/>
            <person name="Kim K.H."/>
            <person name="Pangilinan J."/>
            <person name="Lipzen A."/>
            <person name="Riley R."/>
            <person name="Grigoriev I.V."/>
            <person name="Spatafora J.W."/>
            <person name="Choi I.-G."/>
        </authorList>
    </citation>
    <scope>NUCLEOTIDE SEQUENCE [LARGE SCALE GENOMIC DNA]</scope>
    <source>
        <strain evidence="2 3">KUC8140</strain>
    </source>
</reference>
<dbReference type="EMBL" id="KQ085961">
    <property type="protein sequence ID" value="KLO13359.1"/>
    <property type="molecule type" value="Genomic_DNA"/>
</dbReference>
<name>A0A0H2RN83_9AGAM</name>
<evidence type="ECO:0000313" key="2">
    <source>
        <dbReference type="EMBL" id="KLO13359.1"/>
    </source>
</evidence>
<feature type="compositionally biased region" description="Acidic residues" evidence="1">
    <location>
        <begin position="64"/>
        <end position="85"/>
    </location>
</feature>
<dbReference type="Proteomes" id="UP000053477">
    <property type="component" value="Unassembled WGS sequence"/>
</dbReference>